<gene>
    <name evidence="9" type="ORF">KCG44_05030</name>
</gene>
<keyword evidence="7" id="KW-0812">Transmembrane</keyword>
<evidence type="ECO:0000256" key="3">
    <source>
        <dbReference type="ARBA" id="ARBA00022777"/>
    </source>
</evidence>
<evidence type="ECO:0000313" key="9">
    <source>
        <dbReference type="EMBL" id="MBV7256144.1"/>
    </source>
</evidence>
<evidence type="ECO:0000313" key="10">
    <source>
        <dbReference type="Proteomes" id="UP000722336"/>
    </source>
</evidence>
<dbReference type="InterPro" id="IPR008266">
    <property type="entry name" value="Tyr_kinase_AS"/>
</dbReference>
<sequence length="780" mass="85160">MTDVAGERRVLSLFEQMLVITDDERETWLRQRTGDDAKLRDRLLQLLAAERTIAIRTGAAFDRVAPAAVPKRIGAYRIGDAIGSGGMGTVYLAERSIDDFEHRVAIKLIKPGLFSDALTERFQRERQLLARLNHPHIARLYDGGMLDDGTPYFVMEFVEGSKLVDWVDDHRPHLERRLDLFQQIAEAVRYAHQHLIIHRDLTPANVLVTNDGQAKLIDFGIARSPAGDTDGPGPSAKPDRIATPGYGAPEQLEQAPASTLADIYSLGKILEFLVGRDGNPELDAIVQKAANIDPGARYDGVASLLADIKRYFRAQPVEAFSGRRRYALKKFANRQKFAVTAAIVGALALVAGFAAMLTGFQEARLAQSVAEKQLAETQSMADFLMFDVYDELSRVPGTTASRLLIAENAQTYLNDIAARDSRPSVQLRAGRGLYRLAQVTGGFAPGNAGELRQGLDYLGQSAALFQPLLESRPSDDMRLAAARTEIALMRSKGASYVDIAAAIHHGERALEILGSVQKPSAAVIAAEAEAYRHLGDFLACCSTEPERGIRLLKGGYAKVKAAPAAFVGDPRVRRAKNDLLNLNAGVAILTGGYEDGIPLFRQALAAQSALVDETGQPEDFDLQAVIASNLARTLLHIGRPKEAEKVIAPVHRQALQAVRADPLDNRLQRHLATISLAHAWIAAERGDVPAAQAHLGEGLDYARRADGPGGIESLPSLSYAHHLQEASEAQWALRQTQAACATMREALQMYRDYAETLSLPMTSQRYRVARMEQRLVSCPA</sequence>
<keyword evidence="2 5" id="KW-0547">Nucleotide-binding</keyword>
<dbReference type="Proteomes" id="UP000722336">
    <property type="component" value="Unassembled WGS sequence"/>
</dbReference>
<organism evidence="9 10">
    <name type="scientific">Pacificimonas pallii</name>
    <dbReference type="NCBI Taxonomy" id="2827236"/>
    <lineage>
        <taxon>Bacteria</taxon>
        <taxon>Pseudomonadati</taxon>
        <taxon>Pseudomonadota</taxon>
        <taxon>Alphaproteobacteria</taxon>
        <taxon>Sphingomonadales</taxon>
        <taxon>Sphingosinicellaceae</taxon>
        <taxon>Pacificimonas</taxon>
    </lineage>
</organism>
<name>A0ABS6SCN6_9SPHN</name>
<dbReference type="PROSITE" id="PS00109">
    <property type="entry name" value="PROTEIN_KINASE_TYR"/>
    <property type="match status" value="1"/>
</dbReference>
<evidence type="ECO:0000256" key="2">
    <source>
        <dbReference type="ARBA" id="ARBA00022741"/>
    </source>
</evidence>
<dbReference type="PROSITE" id="PS00107">
    <property type="entry name" value="PROTEIN_KINASE_ATP"/>
    <property type="match status" value="1"/>
</dbReference>
<keyword evidence="7" id="KW-1133">Transmembrane helix</keyword>
<comment type="caution">
    <text evidence="9">The sequence shown here is derived from an EMBL/GenBank/DDBJ whole genome shotgun (WGS) entry which is preliminary data.</text>
</comment>
<evidence type="ECO:0000259" key="8">
    <source>
        <dbReference type="PROSITE" id="PS50011"/>
    </source>
</evidence>
<feature type="transmembrane region" description="Helical" evidence="7">
    <location>
        <begin position="337"/>
        <end position="360"/>
    </location>
</feature>
<evidence type="ECO:0000256" key="7">
    <source>
        <dbReference type="SAM" id="Phobius"/>
    </source>
</evidence>
<dbReference type="InterPro" id="IPR017441">
    <property type="entry name" value="Protein_kinase_ATP_BS"/>
</dbReference>
<reference evidence="9 10" key="1">
    <citation type="submission" date="2021-04" db="EMBL/GenBank/DDBJ databases">
        <authorList>
            <person name="Pira H."/>
            <person name="Risdian C."/>
            <person name="Wink J."/>
        </authorList>
    </citation>
    <scope>NUCLEOTIDE SEQUENCE [LARGE SCALE GENOMIC DNA]</scope>
    <source>
        <strain evidence="9 10">WHA3</strain>
    </source>
</reference>
<dbReference type="InterPro" id="IPR000719">
    <property type="entry name" value="Prot_kinase_dom"/>
</dbReference>
<keyword evidence="1" id="KW-0808">Transferase</keyword>
<feature type="domain" description="Protein kinase" evidence="8">
    <location>
        <begin position="76"/>
        <end position="332"/>
    </location>
</feature>
<accession>A0ABS6SCN6</accession>
<dbReference type="Pfam" id="PF00069">
    <property type="entry name" value="Pkinase"/>
    <property type="match status" value="1"/>
</dbReference>
<dbReference type="PANTHER" id="PTHR43289:SF34">
    <property type="entry name" value="SERINE_THREONINE-PROTEIN KINASE YBDM-RELATED"/>
    <property type="match status" value="1"/>
</dbReference>
<keyword evidence="10" id="KW-1185">Reference proteome</keyword>
<evidence type="ECO:0000256" key="1">
    <source>
        <dbReference type="ARBA" id="ARBA00022679"/>
    </source>
</evidence>
<keyword evidence="3 9" id="KW-0418">Kinase</keyword>
<dbReference type="RefSeq" id="WP_218444590.1">
    <property type="nucleotide sequence ID" value="NZ_JAGSPA010000001.1"/>
</dbReference>
<evidence type="ECO:0000256" key="4">
    <source>
        <dbReference type="ARBA" id="ARBA00022840"/>
    </source>
</evidence>
<keyword evidence="9" id="KW-0723">Serine/threonine-protein kinase</keyword>
<proteinExistence type="predicted"/>
<keyword evidence="7" id="KW-0472">Membrane</keyword>
<dbReference type="GO" id="GO:0004674">
    <property type="term" value="F:protein serine/threonine kinase activity"/>
    <property type="evidence" value="ECO:0007669"/>
    <property type="project" value="UniProtKB-KW"/>
</dbReference>
<dbReference type="PROSITE" id="PS50011">
    <property type="entry name" value="PROTEIN_KINASE_DOM"/>
    <property type="match status" value="1"/>
</dbReference>
<protein>
    <submittedName>
        <fullName evidence="9">Serine/threonine protein kinase</fullName>
    </submittedName>
</protein>
<feature type="region of interest" description="Disordered" evidence="6">
    <location>
        <begin position="224"/>
        <end position="245"/>
    </location>
</feature>
<keyword evidence="4 5" id="KW-0067">ATP-binding</keyword>
<dbReference type="EMBL" id="JAGSPA010000001">
    <property type="protein sequence ID" value="MBV7256144.1"/>
    <property type="molecule type" value="Genomic_DNA"/>
</dbReference>
<dbReference type="PANTHER" id="PTHR43289">
    <property type="entry name" value="MITOGEN-ACTIVATED PROTEIN KINASE KINASE KINASE 20-RELATED"/>
    <property type="match status" value="1"/>
</dbReference>
<dbReference type="CDD" id="cd14014">
    <property type="entry name" value="STKc_PknB_like"/>
    <property type="match status" value="1"/>
</dbReference>
<evidence type="ECO:0000256" key="5">
    <source>
        <dbReference type="PROSITE-ProRule" id="PRU10141"/>
    </source>
</evidence>
<feature type="binding site" evidence="5">
    <location>
        <position position="107"/>
    </location>
    <ligand>
        <name>ATP</name>
        <dbReference type="ChEBI" id="CHEBI:30616"/>
    </ligand>
</feature>
<evidence type="ECO:0000256" key="6">
    <source>
        <dbReference type="SAM" id="MobiDB-lite"/>
    </source>
</evidence>